<dbReference type="InterPro" id="IPR023883">
    <property type="entry name" value="CHP03980_redox-disulphide"/>
</dbReference>
<comment type="caution">
    <text evidence="2">The sequence shown here is derived from an EMBL/GenBank/DDBJ whole genome shotgun (WGS) entry which is preliminary data.</text>
</comment>
<dbReference type="PANTHER" id="PTHR39341:SF1">
    <property type="entry name" value="DUF1858 DOMAIN-CONTAINING PROTEIN"/>
    <property type="match status" value="1"/>
</dbReference>
<dbReference type="PANTHER" id="PTHR39341">
    <property type="entry name" value="BSL7085 PROTEIN"/>
    <property type="match status" value="1"/>
</dbReference>
<dbReference type="EMBL" id="JAJEQM010000002">
    <property type="protein sequence ID" value="MCC2209680.1"/>
    <property type="molecule type" value="Genomic_DNA"/>
</dbReference>
<keyword evidence="3" id="KW-1185">Reference proteome</keyword>
<feature type="domain" description="DUF1858" evidence="1">
    <location>
        <begin position="5"/>
        <end position="57"/>
    </location>
</feature>
<reference evidence="2 3" key="1">
    <citation type="submission" date="2021-10" db="EMBL/GenBank/DDBJ databases">
        <title>Anaerobic single-cell dispensing facilitates the cultivation of human gut bacteria.</title>
        <authorList>
            <person name="Afrizal A."/>
        </authorList>
    </citation>
    <scope>NUCLEOTIDE SEQUENCE [LARGE SCALE GENOMIC DNA]</scope>
    <source>
        <strain evidence="2 3">CLA-AA-H232</strain>
    </source>
</reference>
<protein>
    <submittedName>
        <fullName evidence="2">DUF1858 domain-containing protein</fullName>
    </submittedName>
</protein>
<dbReference type="RefSeq" id="WP_022229254.1">
    <property type="nucleotide sequence ID" value="NZ_JAJEQM010000002.1"/>
</dbReference>
<dbReference type="Gene3D" id="1.10.3910.10">
    <property type="entry name" value="SP0561-like"/>
    <property type="match status" value="1"/>
</dbReference>
<evidence type="ECO:0000259" key="1">
    <source>
        <dbReference type="Pfam" id="PF08984"/>
    </source>
</evidence>
<dbReference type="NCBIfam" id="TIGR03980">
    <property type="entry name" value="prismane_assoc"/>
    <property type="match status" value="1"/>
</dbReference>
<sequence>MAQVTKKTLIGEALSIDEEIAPILMGIGMHCLGCPASQGESLEEACMVHGVDADELVKKINDFLASK</sequence>
<proteinExistence type="predicted"/>
<gene>
    <name evidence="2" type="ORF">LKE05_02585</name>
</gene>
<evidence type="ECO:0000313" key="2">
    <source>
        <dbReference type="EMBL" id="MCC2209680.1"/>
    </source>
</evidence>
<evidence type="ECO:0000313" key="3">
    <source>
        <dbReference type="Proteomes" id="UP001198242"/>
    </source>
</evidence>
<dbReference type="AlphaFoldDB" id="A0AAE3J9C6"/>
<name>A0AAE3J9C6_9FIRM</name>
<dbReference type="Proteomes" id="UP001198242">
    <property type="component" value="Unassembled WGS sequence"/>
</dbReference>
<dbReference type="Pfam" id="PF08984">
    <property type="entry name" value="DUF1858"/>
    <property type="match status" value="1"/>
</dbReference>
<dbReference type="SUPFAM" id="SSF140683">
    <property type="entry name" value="SP0561-like"/>
    <property type="match status" value="1"/>
</dbReference>
<organism evidence="2 3">
    <name type="scientific">Hominilimicola fabiformis</name>
    <dbReference type="NCBI Taxonomy" id="2885356"/>
    <lineage>
        <taxon>Bacteria</taxon>
        <taxon>Bacillati</taxon>
        <taxon>Bacillota</taxon>
        <taxon>Clostridia</taxon>
        <taxon>Eubacteriales</taxon>
        <taxon>Oscillospiraceae</taxon>
        <taxon>Hominilimicola</taxon>
    </lineage>
</organism>
<dbReference type="InterPro" id="IPR038062">
    <property type="entry name" value="ScdA-like_N_sf"/>
</dbReference>
<dbReference type="InterPro" id="IPR015077">
    <property type="entry name" value="DUF1858"/>
</dbReference>
<accession>A0AAE3J9C6</accession>